<accession>A0ABV1HHW7</accession>
<sequence length="223" mass="26335">MIQERLFALRDEKFGDFHSSLIPGLAREKIIGIRMPAMRKLAKEFAKEPEAAVFLKQLPHTYYDENILHALLIAGMKDYDACMETLEAFLPYIDNWAVCDGLSPKVFGKHKAELLEKIRLWIPSEHPYICRFGMGMLMRWFLDEDFQPEYLEMPAAVRSEEYYVNMMTAWFFATALARQWDAAISYLEQNRLDPWTHNKTIQKARESYRITPEQKEYLKTLKH</sequence>
<name>A0ABV1HHW7_9FIRM</name>
<protein>
    <submittedName>
        <fullName evidence="1">DNA alkylation repair protein</fullName>
    </submittedName>
</protein>
<dbReference type="SUPFAM" id="SSF48371">
    <property type="entry name" value="ARM repeat"/>
    <property type="match status" value="1"/>
</dbReference>
<organism evidence="1 2">
    <name type="scientific">Ventrimonas faecis</name>
    <dbReference type="NCBI Taxonomy" id="3133170"/>
    <lineage>
        <taxon>Bacteria</taxon>
        <taxon>Bacillati</taxon>
        <taxon>Bacillota</taxon>
        <taxon>Clostridia</taxon>
        <taxon>Lachnospirales</taxon>
        <taxon>Lachnospiraceae</taxon>
        <taxon>Ventrimonas</taxon>
    </lineage>
</organism>
<evidence type="ECO:0000313" key="2">
    <source>
        <dbReference type="Proteomes" id="UP001437460"/>
    </source>
</evidence>
<dbReference type="InterPro" id="IPR014825">
    <property type="entry name" value="DNA_alkylation"/>
</dbReference>
<comment type="caution">
    <text evidence="1">The sequence shown here is derived from an EMBL/GenBank/DDBJ whole genome shotgun (WGS) entry which is preliminary data.</text>
</comment>
<dbReference type="PANTHER" id="PTHR34070">
    <property type="entry name" value="ARMADILLO-TYPE FOLD"/>
    <property type="match status" value="1"/>
</dbReference>
<dbReference type="Gene3D" id="1.25.10.90">
    <property type="match status" value="1"/>
</dbReference>
<dbReference type="Pfam" id="PF08713">
    <property type="entry name" value="DNA_alkylation"/>
    <property type="match status" value="1"/>
</dbReference>
<gene>
    <name evidence="1" type="ORF">WMO41_00690</name>
</gene>
<dbReference type="Proteomes" id="UP001437460">
    <property type="component" value="Unassembled WGS sequence"/>
</dbReference>
<dbReference type="CDD" id="cd06561">
    <property type="entry name" value="AlkD_like"/>
    <property type="match status" value="1"/>
</dbReference>
<dbReference type="InterPro" id="IPR016024">
    <property type="entry name" value="ARM-type_fold"/>
</dbReference>
<dbReference type="EMBL" id="JBBMFJ010000001">
    <property type="protein sequence ID" value="MEQ2561706.1"/>
    <property type="molecule type" value="Genomic_DNA"/>
</dbReference>
<proteinExistence type="predicted"/>
<dbReference type="PANTHER" id="PTHR34070:SF1">
    <property type="entry name" value="DNA ALKYLATION REPAIR PROTEIN"/>
    <property type="match status" value="1"/>
</dbReference>
<dbReference type="RefSeq" id="WP_349228152.1">
    <property type="nucleotide sequence ID" value="NZ_JBBMFJ010000001.1"/>
</dbReference>
<reference evidence="1 2" key="1">
    <citation type="submission" date="2024-03" db="EMBL/GenBank/DDBJ databases">
        <title>Human intestinal bacterial collection.</title>
        <authorList>
            <person name="Pauvert C."/>
            <person name="Hitch T.C.A."/>
            <person name="Clavel T."/>
        </authorList>
    </citation>
    <scope>NUCLEOTIDE SEQUENCE [LARGE SCALE GENOMIC DNA]</scope>
    <source>
        <strain evidence="1 2">CLA-AP-H27</strain>
    </source>
</reference>
<keyword evidence="2" id="KW-1185">Reference proteome</keyword>
<evidence type="ECO:0000313" key="1">
    <source>
        <dbReference type="EMBL" id="MEQ2561706.1"/>
    </source>
</evidence>